<reference evidence="10 11" key="1">
    <citation type="submission" date="2019-09" db="EMBL/GenBank/DDBJ databases">
        <title>FDA dAtabase for Regulatory Grade micrObial Sequences (FDA-ARGOS): Supporting development and validation of Infectious Disease Dx tests.</title>
        <authorList>
            <person name="Sciortino C."/>
            <person name="Tallon L."/>
            <person name="Sadzewicz L."/>
            <person name="Vavikolanu K."/>
            <person name="Mehta A."/>
            <person name="Aluvathingal J."/>
            <person name="Nadendla S."/>
            <person name="Nandy P."/>
            <person name="Geyer C."/>
            <person name="Yan Y."/>
            <person name="Sichtig H."/>
        </authorList>
    </citation>
    <scope>NUCLEOTIDE SEQUENCE [LARGE SCALE GENOMIC DNA]</scope>
    <source>
        <strain evidence="10 11">FDAARGOS_664</strain>
    </source>
</reference>
<dbReference type="Proteomes" id="UP000322822">
    <property type="component" value="Chromosome 2"/>
</dbReference>
<evidence type="ECO:0000256" key="4">
    <source>
        <dbReference type="ARBA" id="ARBA00022679"/>
    </source>
</evidence>
<dbReference type="SUPFAM" id="SSF55874">
    <property type="entry name" value="ATPase domain of HSP90 chaperone/DNA topoisomerase II/histidine kinase"/>
    <property type="match status" value="1"/>
</dbReference>
<dbReference type="InterPro" id="IPR003018">
    <property type="entry name" value="GAF"/>
</dbReference>
<dbReference type="Gene3D" id="1.10.287.130">
    <property type="match status" value="1"/>
</dbReference>
<dbReference type="SUPFAM" id="SSF47384">
    <property type="entry name" value="Homodimeric domain of signal transducing histidine kinase"/>
    <property type="match status" value="1"/>
</dbReference>
<evidence type="ECO:0000313" key="11">
    <source>
        <dbReference type="Proteomes" id="UP000322822"/>
    </source>
</evidence>
<dbReference type="PANTHER" id="PTHR43065">
    <property type="entry name" value="SENSOR HISTIDINE KINASE"/>
    <property type="match status" value="1"/>
</dbReference>
<evidence type="ECO:0000256" key="6">
    <source>
        <dbReference type="ARBA" id="ARBA00022777"/>
    </source>
</evidence>
<dbReference type="EMBL" id="CP044067">
    <property type="protein sequence ID" value="QET04184.1"/>
    <property type="molecule type" value="Genomic_DNA"/>
</dbReference>
<evidence type="ECO:0000256" key="7">
    <source>
        <dbReference type="ARBA" id="ARBA00022840"/>
    </source>
</evidence>
<dbReference type="Pfam" id="PF00512">
    <property type="entry name" value="HisKA"/>
    <property type="match status" value="1"/>
</dbReference>
<keyword evidence="3" id="KW-0597">Phosphoprotein</keyword>
<dbReference type="InterPro" id="IPR005467">
    <property type="entry name" value="His_kinase_dom"/>
</dbReference>
<proteinExistence type="predicted"/>
<comment type="catalytic activity">
    <reaction evidence="1">
        <text>ATP + protein L-histidine = ADP + protein N-phospho-L-histidine.</text>
        <dbReference type="EC" id="2.7.13.3"/>
    </reaction>
</comment>
<dbReference type="GO" id="GO:0000155">
    <property type="term" value="F:phosphorelay sensor kinase activity"/>
    <property type="evidence" value="ECO:0007669"/>
    <property type="project" value="InterPro"/>
</dbReference>
<dbReference type="InterPro" id="IPR036890">
    <property type="entry name" value="HATPase_C_sf"/>
</dbReference>
<evidence type="ECO:0000256" key="8">
    <source>
        <dbReference type="ARBA" id="ARBA00023012"/>
    </source>
</evidence>
<keyword evidence="6" id="KW-0418">Kinase</keyword>
<dbReference type="EC" id="2.7.13.3" evidence="2"/>
<dbReference type="SUPFAM" id="SSF55781">
    <property type="entry name" value="GAF domain-like"/>
    <property type="match status" value="1"/>
</dbReference>
<organism evidence="10 11">
    <name type="scientific">Cupriavidus pauculus</name>
    <dbReference type="NCBI Taxonomy" id="82633"/>
    <lineage>
        <taxon>Bacteria</taxon>
        <taxon>Pseudomonadati</taxon>
        <taxon>Pseudomonadota</taxon>
        <taxon>Betaproteobacteria</taxon>
        <taxon>Burkholderiales</taxon>
        <taxon>Burkholderiaceae</taxon>
        <taxon>Cupriavidus</taxon>
    </lineage>
</organism>
<dbReference type="InterPro" id="IPR036097">
    <property type="entry name" value="HisK_dim/P_sf"/>
</dbReference>
<dbReference type="SMART" id="SM00065">
    <property type="entry name" value="GAF"/>
    <property type="match status" value="1"/>
</dbReference>
<keyword evidence="7" id="KW-0067">ATP-binding</keyword>
<keyword evidence="4" id="KW-0808">Transferase</keyword>
<dbReference type="GO" id="GO:0005524">
    <property type="term" value="F:ATP binding"/>
    <property type="evidence" value="ECO:0007669"/>
    <property type="project" value="UniProtKB-KW"/>
</dbReference>
<dbReference type="PRINTS" id="PR00344">
    <property type="entry name" value="BCTRLSENSOR"/>
</dbReference>
<protein>
    <recommendedName>
        <fullName evidence="2">histidine kinase</fullName>
        <ecNumber evidence="2">2.7.13.3</ecNumber>
    </recommendedName>
</protein>
<evidence type="ECO:0000256" key="2">
    <source>
        <dbReference type="ARBA" id="ARBA00012438"/>
    </source>
</evidence>
<evidence type="ECO:0000259" key="9">
    <source>
        <dbReference type="PROSITE" id="PS50109"/>
    </source>
</evidence>
<dbReference type="CDD" id="cd00082">
    <property type="entry name" value="HisKA"/>
    <property type="match status" value="1"/>
</dbReference>
<evidence type="ECO:0000256" key="3">
    <source>
        <dbReference type="ARBA" id="ARBA00022553"/>
    </source>
</evidence>
<sequence>MKGLQPSIADDQEVASRLVEGIVNRIANGEHLGRVHAEARIAIEAARRACDRATELVVGAQLRLVRDLRHDNPVRRPIPFSLAAVLPADQKLTGRLKETRRLVHLYSGLAAFFDDDLPLATERFRAAEALATDTPGRAPHRGGPCLAFFGAIARLSVTSRGTIPAEVSPSIVDDIETRRALLEQWGATVPGLGGKALLVGAELARARGEHVLAAQLYSRSASAANVSGQLMVESIAWEFSARHHQSQGSVELALEHARRARYCYGVWGAHAKVQRLIVSYRALADVSEGGAGALLHRRQDMENDLHQGMRAVQAFSEEILLEKLVERVLDTMILQADAQYGVLLLMRGGEPIVESIGTLHHGRIVFQTMASAPTDAILPLAILNKTIRSRRLVAFVDAGQALASSRMVGRAARPVRAAMCFPLMRQGTMVGVLYLENNRRTEAFSADRAALLEMLAQHAANSIVTARLYRELVDENERRAETEAALVKARADLARTSHLTAMGGMAASIAHEINQPLAAIINCSGAGRRWLARSVPDVTEAVAAFDQINSAAARTSEIIRALRALAKQTPASLAPLAIDEVLISVLELMRPEIDDRRVRLSMSLSASGKAVFGDGVQLQQVVLNLITNALEAMTETPAPARKLAVSSQVEGGYVCVKVSDSGTGMDDTTLENIFDPFFTTKSTGIGMGLAICRSIMEAHGGTLEASSEPGHGSTLTFSIPVAARI</sequence>
<feature type="domain" description="Histidine kinase" evidence="9">
    <location>
        <begin position="508"/>
        <end position="723"/>
    </location>
</feature>
<dbReference type="PROSITE" id="PS50109">
    <property type="entry name" value="HIS_KIN"/>
    <property type="match status" value="1"/>
</dbReference>
<dbReference type="Gene3D" id="3.30.450.40">
    <property type="match status" value="1"/>
</dbReference>
<dbReference type="SMART" id="SM00388">
    <property type="entry name" value="HisKA"/>
    <property type="match status" value="1"/>
</dbReference>
<dbReference type="AlphaFoldDB" id="A0A5P2H9B7"/>
<dbReference type="OrthoDB" id="8872837at2"/>
<dbReference type="InterPro" id="IPR029016">
    <property type="entry name" value="GAF-like_dom_sf"/>
</dbReference>
<keyword evidence="5" id="KW-0547">Nucleotide-binding</keyword>
<dbReference type="Pfam" id="PF02518">
    <property type="entry name" value="HATPase_c"/>
    <property type="match status" value="1"/>
</dbReference>
<dbReference type="Pfam" id="PF13185">
    <property type="entry name" value="GAF_2"/>
    <property type="match status" value="1"/>
</dbReference>
<evidence type="ECO:0000256" key="1">
    <source>
        <dbReference type="ARBA" id="ARBA00000085"/>
    </source>
</evidence>
<evidence type="ECO:0000313" key="10">
    <source>
        <dbReference type="EMBL" id="QET04184.1"/>
    </source>
</evidence>
<name>A0A5P2H9B7_9BURK</name>
<accession>A0A5P2H9B7</accession>
<dbReference type="PANTHER" id="PTHR43065:SF10">
    <property type="entry name" value="PEROXIDE STRESS-ACTIVATED HISTIDINE KINASE MAK3"/>
    <property type="match status" value="1"/>
</dbReference>
<evidence type="ECO:0000256" key="5">
    <source>
        <dbReference type="ARBA" id="ARBA00022741"/>
    </source>
</evidence>
<dbReference type="Gene3D" id="3.30.565.10">
    <property type="entry name" value="Histidine kinase-like ATPase, C-terminal domain"/>
    <property type="match status" value="1"/>
</dbReference>
<gene>
    <name evidence="10" type="ORF">FOB72_18695</name>
</gene>
<dbReference type="InterPro" id="IPR003594">
    <property type="entry name" value="HATPase_dom"/>
</dbReference>
<keyword evidence="8" id="KW-0902">Two-component regulatory system</keyword>
<dbReference type="SMART" id="SM00387">
    <property type="entry name" value="HATPase_c"/>
    <property type="match status" value="1"/>
</dbReference>
<dbReference type="InterPro" id="IPR004358">
    <property type="entry name" value="Sig_transdc_His_kin-like_C"/>
</dbReference>
<dbReference type="InterPro" id="IPR003661">
    <property type="entry name" value="HisK_dim/P_dom"/>
</dbReference>
<dbReference type="RefSeq" id="WP_150374246.1">
    <property type="nucleotide sequence ID" value="NZ_CP044067.1"/>
</dbReference>